<dbReference type="KEGG" id="ahg:AHOG_13875"/>
<gene>
    <name evidence="2" type="ORF">AHOG_13875</name>
</gene>
<accession>A0A221W3M9</accession>
<organism evidence="2 3">
    <name type="scientific">Actinoalloteichus hoggarensis</name>
    <dbReference type="NCBI Taxonomy" id="1470176"/>
    <lineage>
        <taxon>Bacteria</taxon>
        <taxon>Bacillati</taxon>
        <taxon>Actinomycetota</taxon>
        <taxon>Actinomycetes</taxon>
        <taxon>Pseudonocardiales</taxon>
        <taxon>Pseudonocardiaceae</taxon>
        <taxon>Actinoalloteichus</taxon>
    </lineage>
</organism>
<feature type="region of interest" description="Disordered" evidence="1">
    <location>
        <begin position="84"/>
        <end position="162"/>
    </location>
</feature>
<dbReference type="AlphaFoldDB" id="A0A221W3M9"/>
<keyword evidence="3" id="KW-1185">Reference proteome</keyword>
<evidence type="ECO:0000313" key="3">
    <source>
        <dbReference type="Proteomes" id="UP000204221"/>
    </source>
</evidence>
<sequence length="256" mass="27719">MLDHRRAQALGPPCTSRGHVGRRRRGTPRRTGGGVGDAARGPSSVSRRGNVVPQDRLGVVEFAGELDGDLPAATADRLPADTRAFAPCRSTSGPVRTPAGAPPTRPQRRAHGRTGSATARKHGMVNGRNRPLPRPSTPAVITSSPQPRIRENPKRPTHGRAAPLRTTTRRNPLATITRRRDPPLSWPEETIHHRKGTTIPETGEDTGEFDVVINDEEQYVLGFASTPANTRGMTSRVASRVARSVAGVLRLRCRPR</sequence>
<feature type="region of interest" description="Disordered" evidence="1">
    <location>
        <begin position="1"/>
        <end position="50"/>
    </location>
</feature>
<dbReference type="Proteomes" id="UP000204221">
    <property type="component" value="Chromosome"/>
</dbReference>
<evidence type="ECO:0000256" key="1">
    <source>
        <dbReference type="SAM" id="MobiDB-lite"/>
    </source>
</evidence>
<proteinExistence type="predicted"/>
<feature type="compositionally biased region" description="Basic residues" evidence="1">
    <location>
        <begin position="19"/>
        <end position="28"/>
    </location>
</feature>
<dbReference type="EMBL" id="CP022521">
    <property type="protein sequence ID" value="ASO20418.1"/>
    <property type="molecule type" value="Genomic_DNA"/>
</dbReference>
<protein>
    <submittedName>
        <fullName evidence="2">Uncharacterized protein</fullName>
    </submittedName>
</protein>
<evidence type="ECO:0000313" key="2">
    <source>
        <dbReference type="EMBL" id="ASO20418.1"/>
    </source>
</evidence>
<reference evidence="2 3" key="1">
    <citation type="submission" date="2017-07" db="EMBL/GenBank/DDBJ databases">
        <title>Complete genome sequence of Actinoalloteichus hoggarensis DSM 45943, type strain of Actinoalloteichus hoggarensis.</title>
        <authorList>
            <person name="Ruckert C."/>
            <person name="Nouioui I."/>
            <person name="Willmese J."/>
            <person name="van Wezel G."/>
            <person name="Klenk H.-P."/>
            <person name="Kalinowski J."/>
            <person name="Zotchev S.B."/>
        </authorList>
    </citation>
    <scope>NUCLEOTIDE SEQUENCE [LARGE SCALE GENOMIC DNA]</scope>
    <source>
        <strain evidence="2 3">DSM 45943</strain>
    </source>
</reference>
<name>A0A221W3M9_9PSEU</name>